<name>A0A8J3Z4L9_9ACTN</name>
<dbReference type="AlphaFoldDB" id="A0A8J3Z4L9"/>
<gene>
    <name evidence="2" type="ORF">Vau01_047400</name>
</gene>
<keyword evidence="1" id="KW-0732">Signal</keyword>
<organism evidence="2 3">
    <name type="scientific">Virgisporangium aurantiacum</name>
    <dbReference type="NCBI Taxonomy" id="175570"/>
    <lineage>
        <taxon>Bacteria</taxon>
        <taxon>Bacillati</taxon>
        <taxon>Actinomycetota</taxon>
        <taxon>Actinomycetes</taxon>
        <taxon>Micromonosporales</taxon>
        <taxon>Micromonosporaceae</taxon>
        <taxon>Virgisporangium</taxon>
    </lineage>
</organism>
<keyword evidence="3" id="KW-1185">Reference proteome</keyword>
<dbReference type="EMBL" id="BOPG01000030">
    <property type="protein sequence ID" value="GIJ57224.1"/>
    <property type="molecule type" value="Genomic_DNA"/>
</dbReference>
<evidence type="ECO:0000313" key="2">
    <source>
        <dbReference type="EMBL" id="GIJ57224.1"/>
    </source>
</evidence>
<sequence>MKIRLGSNLRRTSLVLGAAVAALTLAANPAAAAVNDDFHASTTDGCGVVNFIDYGPGAPAGGDNDDYLVIHDYCSDGLLPDGLLRRPVPDWWTCTGPPPLGRA</sequence>
<dbReference type="Proteomes" id="UP000612585">
    <property type="component" value="Unassembled WGS sequence"/>
</dbReference>
<evidence type="ECO:0000313" key="3">
    <source>
        <dbReference type="Proteomes" id="UP000612585"/>
    </source>
</evidence>
<comment type="caution">
    <text evidence="2">The sequence shown here is derived from an EMBL/GenBank/DDBJ whole genome shotgun (WGS) entry which is preliminary data.</text>
</comment>
<dbReference type="RefSeq" id="WP_203996399.1">
    <property type="nucleotide sequence ID" value="NZ_BOPG01000030.1"/>
</dbReference>
<feature type="signal peptide" evidence="1">
    <location>
        <begin position="1"/>
        <end position="32"/>
    </location>
</feature>
<protein>
    <recommendedName>
        <fullName evidence="4">Secreted protein</fullName>
    </recommendedName>
</protein>
<proteinExistence type="predicted"/>
<evidence type="ECO:0008006" key="4">
    <source>
        <dbReference type="Google" id="ProtNLM"/>
    </source>
</evidence>
<feature type="chain" id="PRO_5035171191" description="Secreted protein" evidence="1">
    <location>
        <begin position="33"/>
        <end position="103"/>
    </location>
</feature>
<accession>A0A8J3Z4L9</accession>
<reference evidence="2" key="1">
    <citation type="submission" date="2021-01" db="EMBL/GenBank/DDBJ databases">
        <title>Whole genome shotgun sequence of Virgisporangium aurantiacum NBRC 16421.</title>
        <authorList>
            <person name="Komaki H."/>
            <person name="Tamura T."/>
        </authorList>
    </citation>
    <scope>NUCLEOTIDE SEQUENCE</scope>
    <source>
        <strain evidence="2">NBRC 16421</strain>
    </source>
</reference>
<evidence type="ECO:0000256" key="1">
    <source>
        <dbReference type="SAM" id="SignalP"/>
    </source>
</evidence>